<proteinExistence type="predicted"/>
<organism evidence="1">
    <name type="scientific">Picea glauca</name>
    <name type="common">White spruce</name>
    <name type="synonym">Pinus glauca</name>
    <dbReference type="NCBI Taxonomy" id="3330"/>
    <lineage>
        <taxon>Eukaryota</taxon>
        <taxon>Viridiplantae</taxon>
        <taxon>Streptophyta</taxon>
        <taxon>Embryophyta</taxon>
        <taxon>Tracheophyta</taxon>
        <taxon>Spermatophyta</taxon>
        <taxon>Pinopsida</taxon>
        <taxon>Pinidae</taxon>
        <taxon>Conifers I</taxon>
        <taxon>Pinales</taxon>
        <taxon>Pinaceae</taxon>
        <taxon>Picea</taxon>
    </lineage>
</organism>
<reference evidence="1" key="1">
    <citation type="journal article" date="2015" name="Genome Biol. Evol.">
        <title>Organellar Genomes of White Spruce (Picea glauca): Assembly and Annotation.</title>
        <authorList>
            <person name="Jackman S.D."/>
            <person name="Warren R.L."/>
            <person name="Gibb E.A."/>
            <person name="Vandervalk B.P."/>
            <person name="Mohamadi H."/>
            <person name="Chu J."/>
            <person name="Raymond A."/>
            <person name="Pleasance S."/>
            <person name="Coope R."/>
            <person name="Wildung M.R."/>
            <person name="Ritland C.E."/>
            <person name="Bousquet J."/>
            <person name="Jones S.J."/>
            <person name="Bohlmann J."/>
            <person name="Birol I."/>
        </authorList>
    </citation>
    <scope>NUCLEOTIDE SEQUENCE [LARGE SCALE GENOMIC DNA]</scope>
    <source>
        <tissue evidence="1">Flushing bud</tissue>
    </source>
</reference>
<dbReference type="EMBL" id="LKAM01000008">
    <property type="protein sequence ID" value="KUM46996.1"/>
    <property type="molecule type" value="Genomic_DNA"/>
</dbReference>
<gene>
    <name evidence="1" type="ORF">ABT39_MTgene6000</name>
</gene>
<comment type="caution">
    <text evidence="1">The sequence shown here is derived from an EMBL/GenBank/DDBJ whole genome shotgun (WGS) entry which is preliminary data.</text>
</comment>
<evidence type="ECO:0000313" key="1">
    <source>
        <dbReference type="EMBL" id="KUM46996.1"/>
    </source>
</evidence>
<accession>A0A101LX72</accession>
<geneLocation type="mitochondrion" evidence="1"/>
<dbReference type="AlphaFoldDB" id="A0A101LX72"/>
<sequence>MDGRDHWIEWRTALLHGRDRLIGSDGLIGTMSPGGWDGGRLYRMAGIA</sequence>
<name>A0A101LX72_PICGL</name>
<keyword evidence="1" id="KW-0496">Mitochondrion</keyword>
<protein>
    <submittedName>
        <fullName evidence="1">Uncharacterized protein</fullName>
    </submittedName>
</protein>